<reference evidence="2 3" key="1">
    <citation type="journal article" date="2016" name="Nat. Commun.">
        <title>Thousands of microbial genomes shed light on interconnected biogeochemical processes in an aquifer system.</title>
        <authorList>
            <person name="Anantharaman K."/>
            <person name="Brown C.T."/>
            <person name="Hug L.A."/>
            <person name="Sharon I."/>
            <person name="Castelle C.J."/>
            <person name="Probst A.J."/>
            <person name="Thomas B.C."/>
            <person name="Singh A."/>
            <person name="Wilkins M.J."/>
            <person name="Karaoz U."/>
            <person name="Brodie E.L."/>
            <person name="Williams K.H."/>
            <person name="Hubbard S.S."/>
            <person name="Banfield J.F."/>
        </authorList>
    </citation>
    <scope>NUCLEOTIDE SEQUENCE [LARGE SCALE GENOMIC DNA]</scope>
</reference>
<dbReference type="PANTHER" id="PTHR43222:SF2">
    <property type="entry name" value="NUDIX HYDROLASE 23, CHLOROPLASTIC"/>
    <property type="match status" value="1"/>
</dbReference>
<dbReference type="InterPro" id="IPR015797">
    <property type="entry name" value="NUDIX_hydrolase-like_dom_sf"/>
</dbReference>
<dbReference type="Proteomes" id="UP000177135">
    <property type="component" value="Unassembled WGS sequence"/>
</dbReference>
<organism evidence="2 3">
    <name type="scientific">Candidatus Daviesbacteria bacterium RIFOXYD1_FULL_41_10</name>
    <dbReference type="NCBI Taxonomy" id="1797801"/>
    <lineage>
        <taxon>Bacteria</taxon>
        <taxon>Candidatus Daviesiibacteriota</taxon>
    </lineage>
</organism>
<sequence>MHPIKKQILHALITNSFLSYSKLKPEGLEGNIFMYHLKQLTNDGLVQKRDDGKYELTLEGQNFSDSLSLKTLNPRIQPKIVTLLVCQNNKGEFLLYKRGKQPFLGLIGFPYGKIHLGEKIAAAAERELLEKTGLKTKPVHRGDVYLTIFKNGQVFTQMFCHVFTSKNTKGELIQRSEIGQCFWEKINNPKDPKFMSGFAEVFSLVKKRNRGLFFTELTYNL</sequence>
<dbReference type="Gene3D" id="3.90.79.10">
    <property type="entry name" value="Nucleoside Triphosphate Pyrophosphohydrolase"/>
    <property type="match status" value="1"/>
</dbReference>
<dbReference type="Pfam" id="PF00293">
    <property type="entry name" value="NUDIX"/>
    <property type="match status" value="1"/>
</dbReference>
<comment type="caution">
    <text evidence="2">The sequence shown here is derived from an EMBL/GenBank/DDBJ whole genome shotgun (WGS) entry which is preliminary data.</text>
</comment>
<evidence type="ECO:0000313" key="2">
    <source>
        <dbReference type="EMBL" id="OGE70779.1"/>
    </source>
</evidence>
<dbReference type="AlphaFoldDB" id="A0A1F5MZF0"/>
<dbReference type="EMBL" id="MFEC01000034">
    <property type="protein sequence ID" value="OGE70779.1"/>
    <property type="molecule type" value="Genomic_DNA"/>
</dbReference>
<proteinExistence type="predicted"/>
<dbReference type="PANTHER" id="PTHR43222">
    <property type="entry name" value="NUDIX HYDROLASE 23"/>
    <property type="match status" value="1"/>
</dbReference>
<dbReference type="InterPro" id="IPR000086">
    <property type="entry name" value="NUDIX_hydrolase_dom"/>
</dbReference>
<dbReference type="PROSITE" id="PS51462">
    <property type="entry name" value="NUDIX"/>
    <property type="match status" value="1"/>
</dbReference>
<dbReference type="SUPFAM" id="SSF55811">
    <property type="entry name" value="Nudix"/>
    <property type="match status" value="1"/>
</dbReference>
<dbReference type="InterPro" id="IPR036388">
    <property type="entry name" value="WH-like_DNA-bd_sf"/>
</dbReference>
<protein>
    <recommendedName>
        <fullName evidence="1">Nudix hydrolase domain-containing protein</fullName>
    </recommendedName>
</protein>
<evidence type="ECO:0000259" key="1">
    <source>
        <dbReference type="PROSITE" id="PS51462"/>
    </source>
</evidence>
<dbReference type="Gene3D" id="1.10.10.10">
    <property type="entry name" value="Winged helix-like DNA-binding domain superfamily/Winged helix DNA-binding domain"/>
    <property type="match status" value="1"/>
</dbReference>
<gene>
    <name evidence="2" type="ORF">A2617_01695</name>
</gene>
<name>A0A1F5MZF0_9BACT</name>
<evidence type="ECO:0000313" key="3">
    <source>
        <dbReference type="Proteomes" id="UP000177135"/>
    </source>
</evidence>
<accession>A0A1F5MZF0</accession>
<feature type="domain" description="Nudix hydrolase" evidence="1">
    <location>
        <begin position="74"/>
        <end position="208"/>
    </location>
</feature>